<dbReference type="Pfam" id="PF08240">
    <property type="entry name" value="ADH_N"/>
    <property type="match status" value="1"/>
</dbReference>
<evidence type="ECO:0000256" key="10">
    <source>
        <dbReference type="ARBA" id="ARBA00049164"/>
    </source>
</evidence>
<evidence type="ECO:0000256" key="11">
    <source>
        <dbReference type="ARBA" id="ARBA00049243"/>
    </source>
</evidence>
<keyword evidence="16" id="KW-1185">Reference proteome</keyword>
<dbReference type="GO" id="GO:0046294">
    <property type="term" value="P:formaldehyde catabolic process"/>
    <property type="evidence" value="ECO:0007669"/>
    <property type="project" value="InterPro"/>
</dbReference>
<dbReference type="EMBL" id="JTDF01005304">
    <property type="protein sequence ID" value="KAF8566313.1"/>
    <property type="molecule type" value="Genomic_DNA"/>
</dbReference>
<dbReference type="EC" id="1.1.1.284" evidence="12"/>
<sequence length="400" mass="42658">MSGEPQQILKCKAAVAWAANQPLSIEDVTVAPPSSGEVRIKVYSTGVCHTDAYTLSGVDPEGVFPVILGHEGAGIVESVGPDVSSVVPGDCVIPLYIPQCYSCKFCYSKKTNLCSRIRTTQGRGLMPDGTVRFKCRGKEIFHFMGCSTFSEYTVVAEISVAKINPVAPLDRIGLLGCGISTGYGAALNTAGNVACKYVQLYPLIFVAVEPGSVCAVWGLGAVGLACIMGCKCAGAKRIIGIDVIESKFPLALSFGATECLNPKKLRKPIQEIIVEITDGGCDYTFECVGNVEVMRQALEACHKGWGVSTIVGVAPAGAEISTRPFQLVTGRVWKGSAFGGWKSRDSVPLLVDSYLSGDLKVDEFITHRFSLDDINEAFEIMHSGSSIRTMIDLVPGHNDQ</sequence>
<dbReference type="InterPro" id="IPR036291">
    <property type="entry name" value="NAD(P)-bd_dom_sf"/>
</dbReference>
<evidence type="ECO:0000313" key="16">
    <source>
        <dbReference type="Proteomes" id="UP000699462"/>
    </source>
</evidence>
<comment type="catalytic activity">
    <reaction evidence="8">
        <text>S-(hydroxymethyl)glutathione + NADP(+) = S-formylglutathione + NADPH + H(+)</text>
        <dbReference type="Rhea" id="RHEA:19981"/>
        <dbReference type="ChEBI" id="CHEBI:15378"/>
        <dbReference type="ChEBI" id="CHEBI:57688"/>
        <dbReference type="ChEBI" id="CHEBI:57783"/>
        <dbReference type="ChEBI" id="CHEBI:58349"/>
        <dbReference type="ChEBI" id="CHEBI:58758"/>
        <dbReference type="EC" id="1.1.1.284"/>
    </reaction>
</comment>
<feature type="domain" description="Alcohol dehydrogenase-like C-terminal" evidence="13">
    <location>
        <begin position="221"/>
        <end position="344"/>
    </location>
</feature>
<dbReference type="InterPro" id="IPR002328">
    <property type="entry name" value="ADH_Zn_CS"/>
</dbReference>
<keyword evidence="5 12" id="KW-0560">Oxidoreductase</keyword>
<accession>A0A8T0DES5</accession>
<evidence type="ECO:0000256" key="12">
    <source>
        <dbReference type="RuleBase" id="RU362016"/>
    </source>
</evidence>
<dbReference type="NCBIfam" id="TIGR02818">
    <property type="entry name" value="adh_III_F_hyde"/>
    <property type="match status" value="1"/>
</dbReference>
<reference evidence="15 16" key="1">
    <citation type="submission" date="2019-07" db="EMBL/GenBank/DDBJ databases">
        <title>Annotation for the trematode Paragonimus westermani.</title>
        <authorList>
            <person name="Choi Y.-J."/>
        </authorList>
    </citation>
    <scope>NUCLEOTIDE SEQUENCE [LARGE SCALE GENOMIC DNA]</scope>
    <source>
        <strain evidence="15">180907_Pwestermani</strain>
    </source>
</reference>
<evidence type="ECO:0000256" key="4">
    <source>
        <dbReference type="ARBA" id="ARBA00022833"/>
    </source>
</evidence>
<proteinExistence type="inferred from homology"/>
<dbReference type="PANTHER" id="PTHR43880:SF12">
    <property type="entry name" value="ALCOHOL DEHYDROGENASE CLASS-3"/>
    <property type="match status" value="1"/>
</dbReference>
<evidence type="ECO:0000256" key="7">
    <source>
        <dbReference type="ARBA" id="ARBA00032767"/>
    </source>
</evidence>
<dbReference type="FunFam" id="3.40.50.720:FF:000003">
    <property type="entry name" value="S-(hydroxymethyl)glutathione dehydrogenase"/>
    <property type="match status" value="1"/>
</dbReference>
<dbReference type="GO" id="GO:0051903">
    <property type="term" value="F:S-(hydroxymethyl)glutathione dehydrogenase [NAD(P)+] activity"/>
    <property type="evidence" value="ECO:0007669"/>
    <property type="project" value="UniProtKB-EC"/>
</dbReference>
<dbReference type="AlphaFoldDB" id="A0A8T0DES5"/>
<comment type="cofactor">
    <cofactor evidence="1 12">
        <name>Zn(2+)</name>
        <dbReference type="ChEBI" id="CHEBI:29105"/>
    </cofactor>
</comment>
<feature type="domain" description="Alcohol dehydrogenase-like N-terminal" evidence="14">
    <location>
        <begin position="35"/>
        <end position="163"/>
    </location>
</feature>
<dbReference type="SUPFAM" id="SSF51735">
    <property type="entry name" value="NAD(P)-binding Rossmann-fold domains"/>
    <property type="match status" value="1"/>
</dbReference>
<comment type="caution">
    <text evidence="15">The sequence shown here is derived from an EMBL/GenBank/DDBJ whole genome shotgun (WGS) entry which is preliminary data.</text>
</comment>
<keyword evidence="6 12" id="KW-0520">NAD</keyword>
<evidence type="ECO:0000256" key="8">
    <source>
        <dbReference type="ARBA" id="ARBA00047793"/>
    </source>
</evidence>
<dbReference type="Proteomes" id="UP000699462">
    <property type="component" value="Unassembled WGS sequence"/>
</dbReference>
<dbReference type="Gene3D" id="3.90.180.10">
    <property type="entry name" value="Medium-chain alcohol dehydrogenases, catalytic domain"/>
    <property type="match status" value="1"/>
</dbReference>
<keyword evidence="3 12" id="KW-0479">Metal-binding</keyword>
<dbReference type="GO" id="GO:0008270">
    <property type="term" value="F:zinc ion binding"/>
    <property type="evidence" value="ECO:0007669"/>
    <property type="project" value="InterPro"/>
</dbReference>
<comment type="catalytic activity">
    <reaction evidence="10">
        <text>a secondary alcohol + NAD(+) = a ketone + NADH + H(+)</text>
        <dbReference type="Rhea" id="RHEA:10740"/>
        <dbReference type="ChEBI" id="CHEBI:15378"/>
        <dbReference type="ChEBI" id="CHEBI:17087"/>
        <dbReference type="ChEBI" id="CHEBI:35681"/>
        <dbReference type="ChEBI" id="CHEBI:57540"/>
        <dbReference type="ChEBI" id="CHEBI:57945"/>
        <dbReference type="EC" id="1.1.1.1"/>
    </reaction>
</comment>
<dbReference type="OrthoDB" id="417550at2759"/>
<organism evidence="15 16">
    <name type="scientific">Paragonimus westermani</name>
    <dbReference type="NCBI Taxonomy" id="34504"/>
    <lineage>
        <taxon>Eukaryota</taxon>
        <taxon>Metazoa</taxon>
        <taxon>Spiralia</taxon>
        <taxon>Lophotrochozoa</taxon>
        <taxon>Platyhelminthes</taxon>
        <taxon>Trematoda</taxon>
        <taxon>Digenea</taxon>
        <taxon>Plagiorchiida</taxon>
        <taxon>Troglotremata</taxon>
        <taxon>Troglotrematidae</taxon>
        <taxon>Paragonimus</taxon>
    </lineage>
</organism>
<gene>
    <name evidence="15" type="ORF">P879_08470</name>
</gene>
<dbReference type="SUPFAM" id="SSF50129">
    <property type="entry name" value="GroES-like"/>
    <property type="match status" value="2"/>
</dbReference>
<evidence type="ECO:0000256" key="9">
    <source>
        <dbReference type="ARBA" id="ARBA00048110"/>
    </source>
</evidence>
<dbReference type="CDD" id="cd08300">
    <property type="entry name" value="alcohol_DH_class_III"/>
    <property type="match status" value="1"/>
</dbReference>
<evidence type="ECO:0000256" key="5">
    <source>
        <dbReference type="ARBA" id="ARBA00023002"/>
    </source>
</evidence>
<dbReference type="InterPro" id="IPR014183">
    <property type="entry name" value="ADH_3"/>
</dbReference>
<dbReference type="PROSITE" id="PS00059">
    <property type="entry name" value="ADH_ZINC"/>
    <property type="match status" value="1"/>
</dbReference>
<keyword evidence="4 12" id="KW-0862">Zinc</keyword>
<evidence type="ECO:0000256" key="3">
    <source>
        <dbReference type="ARBA" id="ARBA00022723"/>
    </source>
</evidence>
<comment type="similarity">
    <text evidence="2 12">Belongs to the zinc-containing alcohol dehydrogenase family. Class-III subfamily.</text>
</comment>
<dbReference type="Pfam" id="PF00107">
    <property type="entry name" value="ADH_zinc_N"/>
    <property type="match status" value="1"/>
</dbReference>
<evidence type="ECO:0000313" key="15">
    <source>
        <dbReference type="EMBL" id="KAF8566313.1"/>
    </source>
</evidence>
<dbReference type="Gene3D" id="3.40.50.720">
    <property type="entry name" value="NAD(P)-binding Rossmann-like Domain"/>
    <property type="match status" value="1"/>
</dbReference>
<dbReference type="PANTHER" id="PTHR43880">
    <property type="entry name" value="ALCOHOL DEHYDROGENASE"/>
    <property type="match status" value="1"/>
</dbReference>
<evidence type="ECO:0000256" key="2">
    <source>
        <dbReference type="ARBA" id="ARBA00010902"/>
    </source>
</evidence>
<evidence type="ECO:0000256" key="1">
    <source>
        <dbReference type="ARBA" id="ARBA00001947"/>
    </source>
</evidence>
<dbReference type="InterPro" id="IPR011032">
    <property type="entry name" value="GroES-like_sf"/>
</dbReference>
<comment type="catalytic activity">
    <reaction evidence="9 12">
        <text>S-(hydroxymethyl)glutathione + NAD(+) = S-formylglutathione + NADH + H(+)</text>
        <dbReference type="Rhea" id="RHEA:19985"/>
        <dbReference type="ChEBI" id="CHEBI:15378"/>
        <dbReference type="ChEBI" id="CHEBI:57540"/>
        <dbReference type="ChEBI" id="CHEBI:57688"/>
        <dbReference type="ChEBI" id="CHEBI:57945"/>
        <dbReference type="ChEBI" id="CHEBI:58758"/>
        <dbReference type="EC" id="1.1.1.284"/>
    </reaction>
</comment>
<dbReference type="FunFam" id="3.90.180.10:FF:000001">
    <property type="entry name" value="S-(hydroxymethyl)glutathione dehydrogenase"/>
    <property type="match status" value="1"/>
</dbReference>
<protein>
    <recommendedName>
        <fullName evidence="7 12">S-(hydroxymethyl)glutathione dehydrogenase</fullName>
        <ecNumber evidence="12">1.1.1.284</ecNumber>
    </recommendedName>
</protein>
<name>A0A8T0DES5_9TREM</name>
<dbReference type="GO" id="GO:0004022">
    <property type="term" value="F:alcohol dehydrogenase (NAD+) activity"/>
    <property type="evidence" value="ECO:0007669"/>
    <property type="project" value="UniProtKB-EC"/>
</dbReference>
<evidence type="ECO:0000259" key="13">
    <source>
        <dbReference type="Pfam" id="PF00107"/>
    </source>
</evidence>
<comment type="catalytic activity">
    <reaction evidence="11">
        <text>a primary alcohol + NAD(+) = an aldehyde + NADH + H(+)</text>
        <dbReference type="Rhea" id="RHEA:10736"/>
        <dbReference type="ChEBI" id="CHEBI:15378"/>
        <dbReference type="ChEBI" id="CHEBI:15734"/>
        <dbReference type="ChEBI" id="CHEBI:17478"/>
        <dbReference type="ChEBI" id="CHEBI:57540"/>
        <dbReference type="ChEBI" id="CHEBI:57945"/>
        <dbReference type="EC" id="1.1.1.1"/>
    </reaction>
</comment>
<dbReference type="InterPro" id="IPR013154">
    <property type="entry name" value="ADH-like_N"/>
</dbReference>
<dbReference type="InterPro" id="IPR013149">
    <property type="entry name" value="ADH-like_C"/>
</dbReference>
<dbReference type="GO" id="GO:0005829">
    <property type="term" value="C:cytosol"/>
    <property type="evidence" value="ECO:0007669"/>
    <property type="project" value="TreeGrafter"/>
</dbReference>
<evidence type="ECO:0000259" key="14">
    <source>
        <dbReference type="Pfam" id="PF08240"/>
    </source>
</evidence>
<evidence type="ECO:0000256" key="6">
    <source>
        <dbReference type="ARBA" id="ARBA00023027"/>
    </source>
</evidence>